<proteinExistence type="predicted"/>
<dbReference type="EMBL" id="CP126056">
    <property type="protein sequence ID" value="WHX11941.1"/>
    <property type="molecule type" value="Genomic_DNA"/>
</dbReference>
<sequence>MLQDLLKNEGIESMLQGEYTAQVLAYIPGMEIKVLVFEKDYARAFEILKASFPEKV</sequence>
<organism evidence="2 3">
    <name type="scientific">Phocaeicola dorei</name>
    <dbReference type="NCBI Taxonomy" id="357276"/>
    <lineage>
        <taxon>Bacteria</taxon>
        <taxon>Pseudomonadati</taxon>
        <taxon>Bacteroidota</taxon>
        <taxon>Bacteroidia</taxon>
        <taxon>Bacteroidales</taxon>
        <taxon>Bacteroidaceae</taxon>
        <taxon>Phocaeicola</taxon>
    </lineage>
</organism>
<evidence type="ECO:0000259" key="1">
    <source>
        <dbReference type="Pfam" id="PF09413"/>
    </source>
</evidence>
<dbReference type="InterPro" id="IPR018551">
    <property type="entry name" value="DUF2007"/>
</dbReference>
<feature type="domain" description="DUF2007" evidence="1">
    <location>
        <begin position="1"/>
        <end position="49"/>
    </location>
</feature>
<dbReference type="Pfam" id="PF09413">
    <property type="entry name" value="DUF2007"/>
    <property type="match status" value="1"/>
</dbReference>
<name>A0AA95HT04_9BACT</name>
<protein>
    <submittedName>
        <fullName evidence="2">DUF2007 domain-containing protein</fullName>
    </submittedName>
</protein>
<dbReference type="AlphaFoldDB" id="A0AA95HT04"/>
<evidence type="ECO:0000313" key="3">
    <source>
        <dbReference type="Proteomes" id="UP001177934"/>
    </source>
</evidence>
<reference evidence="2" key="1">
    <citation type="journal article" date="2023" name="Nat. Commun.">
        <title>Identification of a novel Human Milk Oligosaccharides utilization cluster in the infant gut commensal Bacteroides dorei.</title>
        <authorList>
            <person name="Kijner S."/>
            <person name="Ennis D."/>
            <person name="Shmorak S."/>
            <person name="Florentin A."/>
            <person name="Yassour M."/>
        </authorList>
    </citation>
    <scope>NUCLEOTIDE SEQUENCE</scope>
    <source>
        <strain evidence="2">2</strain>
    </source>
</reference>
<dbReference type="InterPro" id="IPR011322">
    <property type="entry name" value="N-reg_PII-like_a/b"/>
</dbReference>
<gene>
    <name evidence="2" type="ORF">QNN11_20250</name>
</gene>
<dbReference type="Gene3D" id="3.30.70.790">
    <property type="entry name" value="UreE, C-terminal domain"/>
    <property type="match status" value="1"/>
</dbReference>
<accession>A0AA95HT04</accession>
<evidence type="ECO:0000313" key="2">
    <source>
        <dbReference type="EMBL" id="WHX11941.1"/>
    </source>
</evidence>
<dbReference type="SUPFAM" id="SSF54913">
    <property type="entry name" value="GlnB-like"/>
    <property type="match status" value="1"/>
</dbReference>
<dbReference type="Proteomes" id="UP001177934">
    <property type="component" value="Chromosome"/>
</dbReference>